<keyword evidence="4" id="KW-1185">Reference proteome</keyword>
<protein>
    <submittedName>
        <fullName evidence="3">COMM domain-containing protein 8</fullName>
    </submittedName>
</protein>
<organism evidence="3 4">
    <name type="scientific">Cavenderia fasciculata</name>
    <name type="common">Slime mold</name>
    <name type="synonym">Dictyostelium fasciculatum</name>
    <dbReference type="NCBI Taxonomy" id="261658"/>
    <lineage>
        <taxon>Eukaryota</taxon>
        <taxon>Amoebozoa</taxon>
        <taxon>Evosea</taxon>
        <taxon>Eumycetozoa</taxon>
        <taxon>Dictyostelia</taxon>
        <taxon>Acytosteliales</taxon>
        <taxon>Cavenderiaceae</taxon>
        <taxon>Cavenderia</taxon>
    </lineage>
</organism>
<evidence type="ECO:0000313" key="4">
    <source>
        <dbReference type="Proteomes" id="UP000007797"/>
    </source>
</evidence>
<evidence type="ECO:0000256" key="1">
    <source>
        <dbReference type="ARBA" id="ARBA00093300"/>
    </source>
</evidence>
<feature type="domain" description="COMM" evidence="2">
    <location>
        <begin position="133"/>
        <end position="211"/>
    </location>
</feature>
<dbReference type="PANTHER" id="PTHR16231">
    <property type="entry name" value="COMM DOMAIN-CONTAINING PROTEIN 4-8 FAMILY MEMBER"/>
    <property type="match status" value="1"/>
</dbReference>
<dbReference type="AlphaFoldDB" id="F4QBC3"/>
<name>F4QBC3_CACFS</name>
<dbReference type="OMA" id="DFDWKMN"/>
<reference evidence="4" key="1">
    <citation type="journal article" date="2011" name="Genome Res.">
        <title>Phylogeny-wide analysis of social amoeba genomes highlights ancient origins for complex intercellular communication.</title>
        <authorList>
            <person name="Heidel A.J."/>
            <person name="Lawal H.M."/>
            <person name="Felder M."/>
            <person name="Schilde C."/>
            <person name="Helps N.R."/>
            <person name="Tunggal B."/>
            <person name="Rivero F."/>
            <person name="John U."/>
            <person name="Schleicher M."/>
            <person name="Eichinger L."/>
            <person name="Platzer M."/>
            <person name="Noegel A.A."/>
            <person name="Schaap P."/>
            <person name="Gloeckner G."/>
        </authorList>
    </citation>
    <scope>NUCLEOTIDE SEQUENCE [LARGE SCALE GENOMIC DNA]</scope>
    <source>
        <strain evidence="4">SH3</strain>
    </source>
</reference>
<dbReference type="EMBL" id="GL883027">
    <property type="protein sequence ID" value="EGG14895.1"/>
    <property type="molecule type" value="Genomic_DNA"/>
</dbReference>
<dbReference type="GeneID" id="14866771"/>
<dbReference type="InterPro" id="IPR055184">
    <property type="entry name" value="COMMD8_HN"/>
</dbReference>
<evidence type="ECO:0000313" key="3">
    <source>
        <dbReference type="EMBL" id="EGG14895.1"/>
    </source>
</evidence>
<dbReference type="InterPro" id="IPR047155">
    <property type="entry name" value="COMMD4/6/7/8"/>
</dbReference>
<dbReference type="KEGG" id="dfa:DFA_10768"/>
<accession>F4QBC3</accession>
<dbReference type="Pfam" id="PF07258">
    <property type="entry name" value="COMM_domain"/>
    <property type="match status" value="1"/>
</dbReference>
<dbReference type="PROSITE" id="PS51269">
    <property type="entry name" value="COMM"/>
    <property type="match status" value="1"/>
</dbReference>
<dbReference type="Pfam" id="PF22838">
    <property type="entry name" value="COMMD8_HN"/>
    <property type="match status" value="1"/>
</dbReference>
<dbReference type="PANTHER" id="PTHR16231:SF0">
    <property type="entry name" value="COMM DOMAIN-CONTAINING PROTEIN 8"/>
    <property type="match status" value="1"/>
</dbReference>
<comment type="function">
    <text evidence="1">Scaffold protein in the commander complex that is essential for endosomal recycling of transmembrane cargos; the commander complex is composed of the CCC subcomplex and the retriever subcomplex.</text>
</comment>
<gene>
    <name evidence="3" type="primary">commd8</name>
    <name evidence="3" type="ORF">DFA_10768</name>
</gene>
<evidence type="ECO:0000259" key="2">
    <source>
        <dbReference type="PROSITE" id="PS51269"/>
    </source>
</evidence>
<sequence>MVAKKYNSITEESPLNSVIKVYNELILIEKLKEKEKVSLLIHTCIDRICGNDKQPADDDQPISPTLQSIINNYISFINRVVGKELKKDQILQDLKTAGLNDEIAIVITDCIISRYQDIKRELTEKLSAISSSHLKDFDWKVNLVLASDKMNSVQENVLQLNLSINNQDNQTTNTVNSDQKLQQLLVELTKKDLDQLLATFDDINKVIQSLKVN</sequence>
<dbReference type="RefSeq" id="XP_004351411.1">
    <property type="nucleotide sequence ID" value="XM_004351359.1"/>
</dbReference>
<dbReference type="STRING" id="1054147.F4QBC3"/>
<proteinExistence type="predicted"/>
<dbReference type="Proteomes" id="UP000007797">
    <property type="component" value="Unassembled WGS sequence"/>
</dbReference>
<dbReference type="InterPro" id="IPR017920">
    <property type="entry name" value="COMM"/>
</dbReference>
<dbReference type="OrthoDB" id="17646at2759"/>